<sequence>METEVPRPAPSRYKTVRRKPATPVVPAASQQQQQQVPEYVAAPMQGRQPQSMVQQQPLSTPLIDQRHQSKFRKMLRLNTKDHPPPSAAQPQTAPPVAQPRRSVKAPERFVQSDQSDEDPEKLRAREEAFLALEGKRRPPRPKKPELVDMLYHDKHGPITTRIHNDTDASALLMKVRPGHDRCLLECWPSLGIQRPVRYFEVVVDVTNTWDLGSPSHLRLGKNVWGESSSRLEDFPKALTGMGGTTFYYFVTADKKWARRTLSLSGGGVLSLARKDKPSYDKDHLQTINLENFDIYSFADTFSPNSKLRCPTKFCFVLKSQHKQSLFGKDSVFAHYFATDDLTLFTHWYAVIRDSKARLIAEKKGLAPWVEAVKEDKISTPLDERLNPFVDSLPSSPARGRAHPKPLLSPEELAQPPPSVAEMQRSKSLHRGKSVRTGRSGRSPSVPVPGQPTGLIGNVHQEVFAPGGLLGSDYEEKKRLAQIRDKEARSREGMLPNNSLSRPSSSGSHQQQHSGIHRSRSVANRPTTAEKNGTLLSFGAGEINSKLPHHAPIPRGRAHTVTEQQHQNAGGLIGFATSPRPGEDAPPPIPNNPILRRPTTAKKHGYVSEDESPFTGTGLLAQSFHSAGAGNTGHGVRLPDSGGPLVDMGPRSVFAPGSLLERRERETGGPARPVIDRDPNSDVNDE</sequence>
<feature type="compositionally biased region" description="Low complexity" evidence="1">
    <location>
        <begin position="21"/>
        <end position="43"/>
    </location>
</feature>
<dbReference type="OrthoDB" id="6235964at2759"/>
<dbReference type="PROSITE" id="PS50003">
    <property type="entry name" value="PH_DOMAIN"/>
    <property type="match status" value="1"/>
</dbReference>
<feature type="domain" description="PH" evidence="2">
    <location>
        <begin position="238"/>
        <end position="356"/>
    </location>
</feature>
<dbReference type="Gene3D" id="2.30.29.30">
    <property type="entry name" value="Pleckstrin-homology domain (PH domain)/Phosphotyrosine-binding domain (PTB)"/>
    <property type="match status" value="1"/>
</dbReference>
<protein>
    <recommendedName>
        <fullName evidence="2">PH domain-containing protein</fullName>
    </recommendedName>
</protein>
<evidence type="ECO:0000313" key="4">
    <source>
        <dbReference type="Proteomes" id="UP000326924"/>
    </source>
</evidence>
<dbReference type="InterPro" id="IPR011993">
    <property type="entry name" value="PH-like_dom_sf"/>
</dbReference>
<dbReference type="PANTHER" id="PTHR38700:SF1">
    <property type="entry name" value="PH DOMAIN-CONTAINING PROTEIN"/>
    <property type="match status" value="1"/>
</dbReference>
<dbReference type="Proteomes" id="UP000326924">
    <property type="component" value="Unassembled WGS sequence"/>
</dbReference>
<dbReference type="InterPro" id="IPR001849">
    <property type="entry name" value="PH_domain"/>
</dbReference>
<feature type="region of interest" description="Disordered" evidence="1">
    <location>
        <begin position="639"/>
        <end position="685"/>
    </location>
</feature>
<comment type="caution">
    <text evidence="3">The sequence shown here is derived from an EMBL/GenBank/DDBJ whole genome shotgun (WGS) entry which is preliminary data.</text>
</comment>
<dbReference type="PANTHER" id="PTHR38700">
    <property type="entry name" value="YALI0E22418P"/>
    <property type="match status" value="1"/>
</dbReference>
<feature type="region of interest" description="Disordered" evidence="1">
    <location>
        <begin position="388"/>
        <end position="454"/>
    </location>
</feature>
<reference evidence="3 4" key="1">
    <citation type="submission" date="2019-09" db="EMBL/GenBank/DDBJ databases">
        <title>Draft genome of the ectomycorrhizal ascomycete Sphaerosporella brunnea.</title>
        <authorList>
            <consortium name="DOE Joint Genome Institute"/>
            <person name="Benucci G.M."/>
            <person name="Marozzi G."/>
            <person name="Antonielli L."/>
            <person name="Sanchez S."/>
            <person name="Marco P."/>
            <person name="Wang X."/>
            <person name="Falini L.B."/>
            <person name="Barry K."/>
            <person name="Haridas S."/>
            <person name="Lipzen A."/>
            <person name="Labutti K."/>
            <person name="Grigoriev I.V."/>
            <person name="Murat C."/>
            <person name="Martin F."/>
            <person name="Albertini E."/>
            <person name="Donnini D."/>
            <person name="Bonito G."/>
        </authorList>
    </citation>
    <scope>NUCLEOTIDE SEQUENCE [LARGE SCALE GENOMIC DNA]</scope>
    <source>
        <strain evidence="3 4">Sb_GMNB300</strain>
    </source>
</reference>
<keyword evidence="4" id="KW-1185">Reference proteome</keyword>
<dbReference type="EMBL" id="VXIS01000150">
    <property type="protein sequence ID" value="KAA8900750.1"/>
    <property type="molecule type" value="Genomic_DNA"/>
</dbReference>
<feature type="compositionally biased region" description="Basic residues" evidence="1">
    <location>
        <begin position="426"/>
        <end position="435"/>
    </location>
</feature>
<organism evidence="3 4">
    <name type="scientific">Sphaerosporella brunnea</name>
    <dbReference type="NCBI Taxonomy" id="1250544"/>
    <lineage>
        <taxon>Eukaryota</taxon>
        <taxon>Fungi</taxon>
        <taxon>Dikarya</taxon>
        <taxon>Ascomycota</taxon>
        <taxon>Pezizomycotina</taxon>
        <taxon>Pezizomycetes</taxon>
        <taxon>Pezizales</taxon>
        <taxon>Pyronemataceae</taxon>
        <taxon>Sphaerosporella</taxon>
    </lineage>
</organism>
<name>A0A5J5ERT2_9PEZI</name>
<feature type="compositionally biased region" description="Polar residues" evidence="1">
    <location>
        <begin position="47"/>
        <end position="59"/>
    </location>
</feature>
<evidence type="ECO:0000259" key="2">
    <source>
        <dbReference type="PROSITE" id="PS50003"/>
    </source>
</evidence>
<gene>
    <name evidence="3" type="ORF">FN846DRAFT_781517</name>
</gene>
<dbReference type="SUPFAM" id="SSF50729">
    <property type="entry name" value="PH domain-like"/>
    <property type="match status" value="1"/>
</dbReference>
<feature type="region of interest" description="Disordered" evidence="1">
    <location>
        <begin position="484"/>
        <end position="526"/>
    </location>
</feature>
<evidence type="ECO:0000256" key="1">
    <source>
        <dbReference type="SAM" id="MobiDB-lite"/>
    </source>
</evidence>
<feature type="compositionally biased region" description="Low complexity" evidence="1">
    <location>
        <begin position="494"/>
        <end position="513"/>
    </location>
</feature>
<dbReference type="SMART" id="SM00233">
    <property type="entry name" value="PH"/>
    <property type="match status" value="1"/>
</dbReference>
<evidence type="ECO:0000313" key="3">
    <source>
        <dbReference type="EMBL" id="KAA8900750.1"/>
    </source>
</evidence>
<dbReference type="InParanoid" id="A0A5J5ERT2"/>
<feature type="region of interest" description="Disordered" evidence="1">
    <location>
        <begin position="1"/>
        <end position="122"/>
    </location>
</feature>
<proteinExistence type="predicted"/>
<dbReference type="AlphaFoldDB" id="A0A5J5ERT2"/>
<feature type="compositionally biased region" description="Pro residues" evidence="1">
    <location>
        <begin position="84"/>
        <end position="97"/>
    </location>
</feature>
<accession>A0A5J5ERT2</accession>